<protein>
    <submittedName>
        <fullName evidence="8">Binding protein</fullName>
    </submittedName>
</protein>
<sequence>MAGSSSSSSLISKSDGELEEMLDRMLTRLALCDDSKLESLVSNLLPLTISSLSSQSPVVRNKAIREFALLLNLVFDDFEAYEEKLLYVLEILSHVNKRVKHQHEIGLPLLALWKLYTDPAAAPMVRNFAIVYVEMAFERAPDKEREEIAPSTLENVSKLPKQHQEIILRIAIKVIGECHASKISDDVSAKYRSLITSQDKDLFLDFCLHMLLYQPSSQGGGSSPGLSVFQVNRIIGKQALKGDILTKRKLGILNVIGTMDLPGESVYPLYIAASVDRVGMDLLVKIHSSQEPVAKRGEELLKKIASGTNLDDPKLINRLFILFNDYCKFAMSDVETDSYKLWEIWSADGVFSCTTGTENVAPEHNVAPGNISLKMKLMSGFCRSIAAANSFPATLQCIFGCMYGSGTTLRLKQMGMEFTVWVFKHGKIDQLKLMGPVILNAILKMLDGSTGSETDALSRETKIFSFQAIGLLAQRLPQLFREKTEMAVRLFDALKLETQSLRSTIQEAIISLAAAYKDAPENILRDLEVLLLANSLAGFIKSSIFMAYIDQEQNEARFCALRWATSLYNSQHCPSLYICMLSAADPKLDIREIALEGLFLKEEGRSIVSNHDHKYPKFNEMLEYILKQQPKLVDSSEMRSQKLLFPSQVYLVMIKFLVKCFELEMEESNTQAVGTEFLDSAQKMCSLLEHSLAFEGSAELHACASKALVSVGSYLPEMVELYFSRKIVWLRSLLSHTDLSTRESVSRLLGMASCALSDAESCSLLSELISSISQPQKLRFEAQHGGLCAVGFVSAHCLHRIPTVSEAVTQNAVKCLGDVVNLETAPLASVAMEALGHIGICGALPLLVNDSSPGTQVLEVLQERLSKLLSGDDIKSVQKIALSLGHICSNETSSSHLKIALDLLFSLSRSKAEEILFAAGEALSFLWGGVPVTADMILKTNYTSLSTDSNFLMKEVKSLSDVKTDTEEDSHTITRETITGKLFDTLLYSSRKEERCAGTVWMLSLTMYCGQQPSIQIMLPKIQEAFSHLLGDQNELTQELASQGMSIIYELGDASMKKSLVDALVNTLTGTSKRKRAIKLVEESEVFQEGTIGESPSGGKISTYKELCNLANEMGQPDLIYKFMDLANHQASLNSKRGAAFGFSKIAKQAGDALRPHLRLLIPRLIRYQYDPDKNVQDAMAHIWKALIQDPKKAVDEHLNHIFDDLLVQCGSRLWRSREASCLALADIIQGRKFDQVKEHLKKLWIAAFRAMDDIKETVRNAGDKLCRAVTSLTIRICDVTLTELADAKQAMDIVLPFLLSEGIMSKVTSVRKASIGVVMKLAKGAGVALRPHLSDLVCCMLESLSSLEDQGLNYVELHAANIGIETEKLENLRISISKGSPMWETLDLCINIVDIESLDQLIPRLTQLVRGGVGLNTRVGVASFISLLVQKVGTEIKPFTGMLLKLLFPVAKEEKSSSAKRAFSSACGIVLKYSSPSQAQSLIEETAALHSGDRSSQIACASLFKSFSSTASDIMSSHQSAIVPAIFISRFEDEKQISSLFEEVWEDITSGERVTLQLFLQEIVNHICESITSSSWASKKKATFFIFLSGKAICKLAEVLGESLSPHHKRLLQCLVNEIPGRLWEGKDALLDALGALSVACHVAITMEDPTTPTTILSLICSACKKKLKTYRESAFSCLEKVIIAFGDPKFFHAVFPMLYEMCSTASVKTSTQVQATSDTVKTESENGEDGQVPLEKIMECVKSCIQVATIDDILSAKANLIHVLLISLSPGFLWTVKMSGISCVGKLCSSFQSLWTDSMDDLSPSDATKFVHELFHSLVPKLLECIHTVKIAQFHVAASQCLLELIELYSTVSSLHPVEVDFKAEVVSLLELEKSEEAKSLLRKSRDALANLPSLN</sequence>
<evidence type="ECO:0000256" key="2">
    <source>
        <dbReference type="ARBA" id="ARBA00022490"/>
    </source>
</evidence>
<dbReference type="InterPro" id="IPR016024">
    <property type="entry name" value="ARM-type_fold"/>
</dbReference>
<dbReference type="STRING" id="81972.D7LEU2"/>
<dbReference type="GO" id="GO:0000502">
    <property type="term" value="C:proteasome complex"/>
    <property type="evidence" value="ECO:0007669"/>
    <property type="project" value="UniProtKB-KW"/>
</dbReference>
<evidence type="ECO:0000259" key="6">
    <source>
        <dbReference type="Pfam" id="PF23702"/>
    </source>
</evidence>
<feature type="domain" description="Proteasome component Ecm29 N-terminal" evidence="5">
    <location>
        <begin position="88"/>
        <end position="581"/>
    </location>
</feature>
<dbReference type="InterPro" id="IPR024372">
    <property type="entry name" value="Ecm29_N"/>
</dbReference>
<dbReference type="EMBL" id="GL348716">
    <property type="protein sequence ID" value="EFH55269.1"/>
    <property type="molecule type" value="Genomic_DNA"/>
</dbReference>
<name>D7LEU2_ARALL</name>
<reference evidence="9" key="1">
    <citation type="journal article" date="2011" name="Nat. Genet.">
        <title>The Arabidopsis lyrata genome sequence and the basis of rapid genome size change.</title>
        <authorList>
            <person name="Hu T.T."/>
            <person name="Pattyn P."/>
            <person name="Bakker E.G."/>
            <person name="Cao J."/>
            <person name="Cheng J.-F."/>
            <person name="Clark R.M."/>
            <person name="Fahlgren N."/>
            <person name="Fawcett J.A."/>
            <person name="Grimwood J."/>
            <person name="Gundlach H."/>
            <person name="Haberer G."/>
            <person name="Hollister J.D."/>
            <person name="Ossowski S."/>
            <person name="Ottilar R.P."/>
            <person name="Salamov A.A."/>
            <person name="Schneeberger K."/>
            <person name="Spannagl M."/>
            <person name="Wang X."/>
            <person name="Yang L."/>
            <person name="Nasrallah M.E."/>
            <person name="Bergelson J."/>
            <person name="Carrington J.C."/>
            <person name="Gaut B.S."/>
            <person name="Schmutz J."/>
            <person name="Mayer K.F.X."/>
            <person name="Van de Peer Y."/>
            <person name="Grigoriev I.V."/>
            <person name="Nordborg M."/>
            <person name="Weigel D."/>
            <person name="Guo Y.-L."/>
        </authorList>
    </citation>
    <scope>NUCLEOTIDE SEQUENCE [LARGE SCALE GENOMIC DNA]</scope>
    <source>
        <strain evidence="9">cv. MN47</strain>
    </source>
</reference>
<dbReference type="GO" id="GO:0036503">
    <property type="term" value="P:ERAD pathway"/>
    <property type="evidence" value="ECO:0007669"/>
    <property type="project" value="TreeGrafter"/>
</dbReference>
<evidence type="ECO:0000259" key="7">
    <source>
        <dbReference type="Pfam" id="PF24492"/>
    </source>
</evidence>
<dbReference type="Proteomes" id="UP000008694">
    <property type="component" value="Unassembled WGS sequence"/>
</dbReference>
<keyword evidence="2" id="KW-0963">Cytoplasm</keyword>
<dbReference type="GO" id="GO:0060090">
    <property type="term" value="F:molecular adaptor activity"/>
    <property type="evidence" value="ECO:0007669"/>
    <property type="project" value="InterPro"/>
</dbReference>
<feature type="domain" description="Proteasome component Ecm29 N-terminal" evidence="5">
    <location>
        <begin position="22"/>
        <end position="64"/>
    </location>
</feature>
<dbReference type="PANTHER" id="PTHR23346:SF19">
    <property type="entry name" value="PROTEASOME ADAPTER AND SCAFFOLD PROTEIN ECM29"/>
    <property type="match status" value="1"/>
</dbReference>
<evidence type="ECO:0000259" key="5">
    <source>
        <dbReference type="Pfam" id="PF13001"/>
    </source>
</evidence>
<dbReference type="Pfam" id="PF13001">
    <property type="entry name" value="ECM29_N"/>
    <property type="match status" value="2"/>
</dbReference>
<dbReference type="HOGENOM" id="CLU_000880_2_1_1"/>
<dbReference type="GO" id="GO:0005634">
    <property type="term" value="C:nucleus"/>
    <property type="evidence" value="ECO:0007669"/>
    <property type="project" value="TreeGrafter"/>
</dbReference>
<dbReference type="InterPro" id="IPR011989">
    <property type="entry name" value="ARM-like"/>
</dbReference>
<keyword evidence="9" id="KW-1185">Reference proteome</keyword>
<dbReference type="GO" id="GO:0043248">
    <property type="term" value="P:proteasome assembly"/>
    <property type="evidence" value="ECO:0007669"/>
    <property type="project" value="InterPro"/>
</dbReference>
<dbReference type="GO" id="GO:0005737">
    <property type="term" value="C:cytoplasm"/>
    <property type="evidence" value="ECO:0007669"/>
    <property type="project" value="UniProtKB-SubCell"/>
</dbReference>
<evidence type="ECO:0000313" key="8">
    <source>
        <dbReference type="EMBL" id="EFH55269.1"/>
    </source>
</evidence>
<keyword evidence="4" id="KW-0647">Proteasome</keyword>
<dbReference type="eggNOG" id="KOG0915">
    <property type="taxonomic scope" value="Eukaryota"/>
</dbReference>
<dbReference type="Gene3D" id="1.25.10.10">
    <property type="entry name" value="Leucine-rich Repeat Variant"/>
    <property type="match status" value="3"/>
</dbReference>
<dbReference type="Gramene" id="fgenesh2_kg.4__610__AT2G26780.1">
    <property type="protein sequence ID" value="fgenesh2_kg.4__610__AT2G26780.1"/>
    <property type="gene ID" value="fgenesh2_kg.4__610__AT2G26780.1"/>
</dbReference>
<evidence type="ECO:0000256" key="4">
    <source>
        <dbReference type="ARBA" id="ARBA00022942"/>
    </source>
</evidence>
<dbReference type="Pfam" id="PF23702">
    <property type="entry name" value="ARM_ECM29"/>
    <property type="match status" value="1"/>
</dbReference>
<gene>
    <name evidence="8" type="ORF">ARALYDRAFT_481550</name>
</gene>
<dbReference type="Pfam" id="PF24492">
    <property type="entry name" value="HEAT_ECM29"/>
    <property type="match status" value="1"/>
</dbReference>
<evidence type="ECO:0000313" key="9">
    <source>
        <dbReference type="Proteomes" id="UP000008694"/>
    </source>
</evidence>
<feature type="domain" description="Proteasome adapter and scaffold protein ECM29 HEAT-repeat" evidence="7">
    <location>
        <begin position="1330"/>
        <end position="1489"/>
    </location>
</feature>
<dbReference type="SUPFAM" id="SSF48371">
    <property type="entry name" value="ARM repeat"/>
    <property type="match status" value="3"/>
</dbReference>
<evidence type="ECO:0000256" key="3">
    <source>
        <dbReference type="ARBA" id="ARBA00022737"/>
    </source>
</evidence>
<dbReference type="InterPro" id="IPR055443">
    <property type="entry name" value="HEAT_ECM29"/>
</dbReference>
<dbReference type="Pfam" id="PF23731">
    <property type="entry name" value="ARM_ECM29_C"/>
    <property type="match status" value="1"/>
</dbReference>
<comment type="subcellular location">
    <subcellularLocation>
        <location evidence="1">Cytoplasm</location>
    </subcellularLocation>
</comment>
<feature type="domain" description="ECM29 ARM-like repeats" evidence="6">
    <location>
        <begin position="707"/>
        <end position="799"/>
    </location>
</feature>
<dbReference type="PANTHER" id="PTHR23346">
    <property type="entry name" value="TRANSLATIONAL ACTIVATOR GCN1-RELATED"/>
    <property type="match status" value="1"/>
</dbReference>
<proteinExistence type="predicted"/>
<keyword evidence="3" id="KW-0677">Repeat</keyword>
<evidence type="ECO:0000256" key="1">
    <source>
        <dbReference type="ARBA" id="ARBA00004496"/>
    </source>
</evidence>
<accession>D7LEU2</accession>
<dbReference type="InterPro" id="IPR055444">
    <property type="entry name" value="ARM_ECM29"/>
</dbReference>
<organism evidence="9">
    <name type="scientific">Arabidopsis lyrata subsp. lyrata</name>
    <name type="common">Lyre-leaved rock-cress</name>
    <dbReference type="NCBI Taxonomy" id="81972"/>
    <lineage>
        <taxon>Eukaryota</taxon>
        <taxon>Viridiplantae</taxon>
        <taxon>Streptophyta</taxon>
        <taxon>Embryophyta</taxon>
        <taxon>Tracheophyta</taxon>
        <taxon>Spermatophyta</taxon>
        <taxon>Magnoliopsida</taxon>
        <taxon>eudicotyledons</taxon>
        <taxon>Gunneridae</taxon>
        <taxon>Pentapetalae</taxon>
        <taxon>rosids</taxon>
        <taxon>malvids</taxon>
        <taxon>Brassicales</taxon>
        <taxon>Brassicaceae</taxon>
        <taxon>Camelineae</taxon>
        <taxon>Arabidopsis</taxon>
    </lineage>
</organism>